<evidence type="ECO:0000313" key="8">
    <source>
        <dbReference type="EMBL" id="SMB82074.1"/>
    </source>
</evidence>
<dbReference type="InterPro" id="IPR002155">
    <property type="entry name" value="Thiolase"/>
</dbReference>
<evidence type="ECO:0000256" key="4">
    <source>
        <dbReference type="PIRSR" id="PIRSR000429-1"/>
    </source>
</evidence>
<keyword evidence="3 5" id="KW-0012">Acyltransferase</keyword>
<sequence length="400" mass="42649">MLSAYIVDAVRTPIGRFGGALSSVRPDDLAAHVLRELLRRNPTLDKAAVEDIIIGAANQAGEDNRNVARMAGLLAGLPATVPGNTVNRLCASGLQSIIDASRAVRCGEGDVYLAGGAESMTRAPFVMAKSETAFGRELTAHDTTLGWRFVNQKLSKLHHPYAMGETAENVARKYGITRLEQDEFAFNSQRKYHRANEKGRFRREIVPVFVPNPKGDAALFDTDEPPRLSTVEKLGTLKPAFQPQDGTVTAGNSAGINDGAAGVIIVSEEALKRYNLKPLARVVAAAVAGVDPAYMGLGPVPASQKVLQRAGLTMNDIDLIELNEAFAAQSIACIRDLELDPEKVNVNGGSIAIGHPLGASGSRITATLLHEMQRREGVRYGLATMCVGVGQGAAVIYEKV</sequence>
<dbReference type="PROSITE" id="PS00099">
    <property type="entry name" value="THIOLASE_3"/>
    <property type="match status" value="1"/>
</dbReference>
<evidence type="ECO:0000313" key="9">
    <source>
        <dbReference type="Proteomes" id="UP000192266"/>
    </source>
</evidence>
<dbReference type="OrthoDB" id="9764892at2"/>
<evidence type="ECO:0000259" key="6">
    <source>
        <dbReference type="Pfam" id="PF00108"/>
    </source>
</evidence>
<reference evidence="8 9" key="1">
    <citation type="submission" date="2017-04" db="EMBL/GenBank/DDBJ databases">
        <authorList>
            <person name="Afonso C.L."/>
            <person name="Miller P.J."/>
            <person name="Scott M.A."/>
            <person name="Spackman E."/>
            <person name="Goraichik I."/>
            <person name="Dimitrov K.M."/>
            <person name="Suarez D.L."/>
            <person name="Swayne D.E."/>
        </authorList>
    </citation>
    <scope>NUCLEOTIDE SEQUENCE [LARGE SCALE GENOMIC DNA]</scope>
    <source>
        <strain evidence="8 9">DSM 11622</strain>
    </source>
</reference>
<gene>
    <name evidence="8" type="ORF">SAMN00120144_3051</name>
</gene>
<organism evidence="8 9">
    <name type="scientific">Hymenobacter roseosalivarius DSM 11622</name>
    <dbReference type="NCBI Taxonomy" id="645990"/>
    <lineage>
        <taxon>Bacteria</taxon>
        <taxon>Pseudomonadati</taxon>
        <taxon>Bacteroidota</taxon>
        <taxon>Cytophagia</taxon>
        <taxon>Cytophagales</taxon>
        <taxon>Hymenobacteraceae</taxon>
        <taxon>Hymenobacter</taxon>
    </lineage>
</organism>
<dbReference type="GO" id="GO:0003988">
    <property type="term" value="F:acetyl-CoA C-acyltransferase activity"/>
    <property type="evidence" value="ECO:0007669"/>
    <property type="project" value="UniProtKB-ARBA"/>
</dbReference>
<feature type="active site" description="Proton acceptor" evidence="4">
    <location>
        <position position="386"/>
    </location>
</feature>
<evidence type="ECO:0000256" key="3">
    <source>
        <dbReference type="ARBA" id="ARBA00023315"/>
    </source>
</evidence>
<protein>
    <submittedName>
        <fullName evidence="8">Acetyl-CoA acetyltransferase</fullName>
    </submittedName>
</protein>
<dbReference type="EMBL" id="FWWW01000034">
    <property type="protein sequence ID" value="SMB82074.1"/>
    <property type="molecule type" value="Genomic_DNA"/>
</dbReference>
<feature type="active site" description="Proton acceptor" evidence="4">
    <location>
        <position position="355"/>
    </location>
</feature>
<dbReference type="PANTHER" id="PTHR18919">
    <property type="entry name" value="ACETYL-COA C-ACYLTRANSFERASE"/>
    <property type="match status" value="1"/>
</dbReference>
<dbReference type="Gene3D" id="3.40.47.10">
    <property type="match status" value="1"/>
</dbReference>
<dbReference type="InterPro" id="IPR020610">
    <property type="entry name" value="Thiolase_AS"/>
</dbReference>
<dbReference type="InterPro" id="IPR016039">
    <property type="entry name" value="Thiolase-like"/>
</dbReference>
<feature type="domain" description="Thiolase C-terminal" evidence="7">
    <location>
        <begin position="276"/>
        <end position="398"/>
    </location>
</feature>
<dbReference type="PROSITE" id="PS00737">
    <property type="entry name" value="THIOLASE_2"/>
    <property type="match status" value="1"/>
</dbReference>
<dbReference type="InterPro" id="IPR020617">
    <property type="entry name" value="Thiolase_C"/>
</dbReference>
<evidence type="ECO:0000256" key="1">
    <source>
        <dbReference type="ARBA" id="ARBA00010982"/>
    </source>
</evidence>
<feature type="active site" description="Acyl-thioester intermediate" evidence="4">
    <location>
        <position position="90"/>
    </location>
</feature>
<dbReference type="Pfam" id="PF00108">
    <property type="entry name" value="Thiolase_N"/>
    <property type="match status" value="1"/>
</dbReference>
<dbReference type="CDD" id="cd00751">
    <property type="entry name" value="thiolase"/>
    <property type="match status" value="1"/>
</dbReference>
<dbReference type="STRING" id="645990.SAMN00120144_3051"/>
<comment type="similarity">
    <text evidence="1 5">Belongs to the thiolase-like superfamily. Thiolase family.</text>
</comment>
<evidence type="ECO:0000256" key="2">
    <source>
        <dbReference type="ARBA" id="ARBA00022679"/>
    </source>
</evidence>
<proteinExistence type="inferred from homology"/>
<keyword evidence="9" id="KW-1185">Reference proteome</keyword>
<dbReference type="Pfam" id="PF02803">
    <property type="entry name" value="Thiolase_C"/>
    <property type="match status" value="1"/>
</dbReference>
<dbReference type="InterPro" id="IPR020615">
    <property type="entry name" value="Thiolase_acyl_enz_int_AS"/>
</dbReference>
<dbReference type="PANTHER" id="PTHR18919:SF107">
    <property type="entry name" value="ACETYL-COA ACETYLTRANSFERASE, CYTOSOLIC"/>
    <property type="match status" value="1"/>
</dbReference>
<feature type="domain" description="Thiolase N-terminal" evidence="6">
    <location>
        <begin position="5"/>
        <end position="269"/>
    </location>
</feature>
<evidence type="ECO:0000259" key="7">
    <source>
        <dbReference type="Pfam" id="PF02803"/>
    </source>
</evidence>
<accession>A0A1W1UMY8</accession>
<name>A0A1W1UMY8_9BACT</name>
<dbReference type="InterPro" id="IPR020613">
    <property type="entry name" value="Thiolase_CS"/>
</dbReference>
<evidence type="ECO:0000256" key="5">
    <source>
        <dbReference type="RuleBase" id="RU003557"/>
    </source>
</evidence>
<dbReference type="AlphaFoldDB" id="A0A1W1UMY8"/>
<dbReference type="SUPFAM" id="SSF53901">
    <property type="entry name" value="Thiolase-like"/>
    <property type="match status" value="2"/>
</dbReference>
<dbReference type="NCBIfam" id="TIGR01930">
    <property type="entry name" value="AcCoA-C-Actrans"/>
    <property type="match status" value="1"/>
</dbReference>
<dbReference type="PROSITE" id="PS00098">
    <property type="entry name" value="THIOLASE_1"/>
    <property type="match status" value="1"/>
</dbReference>
<dbReference type="Proteomes" id="UP000192266">
    <property type="component" value="Unassembled WGS sequence"/>
</dbReference>
<dbReference type="RefSeq" id="WP_084443424.1">
    <property type="nucleotide sequence ID" value="NZ_FWWW01000034.1"/>
</dbReference>
<dbReference type="FunFam" id="3.40.47.10:FF:000010">
    <property type="entry name" value="Acetyl-CoA acetyltransferase (Thiolase)"/>
    <property type="match status" value="1"/>
</dbReference>
<dbReference type="InterPro" id="IPR020616">
    <property type="entry name" value="Thiolase_N"/>
</dbReference>
<keyword evidence="2 5" id="KW-0808">Transferase</keyword>
<dbReference type="PIRSF" id="PIRSF000429">
    <property type="entry name" value="Ac-CoA_Ac_transf"/>
    <property type="match status" value="1"/>
</dbReference>